<sequence>MNDTTTTTGGTTMTDLMSGLDDVKNRTEEALRATEADAGASVVTVAVVREFDAKAVKGSAANDRDAVIELEQAGDSAKAAAEADPGLGATAREAVLAAHLAICILKTTV</sequence>
<evidence type="ECO:0000313" key="2">
    <source>
        <dbReference type="EMBL" id="QNG52428.1"/>
    </source>
</evidence>
<dbReference type="EMBL" id="CP060131">
    <property type="protein sequence ID" value="QNG52428.1"/>
    <property type="molecule type" value="Genomic_DNA"/>
</dbReference>
<dbReference type="Proteomes" id="UP000515728">
    <property type="component" value="Chromosome"/>
</dbReference>
<gene>
    <name evidence="2" type="ORF">H6H00_31150</name>
</gene>
<name>A0A7G7MI17_9PSEU</name>
<organism evidence="2 3">
    <name type="scientific">Pseudonocardia petroleophila</name>
    <dbReference type="NCBI Taxonomy" id="37331"/>
    <lineage>
        <taxon>Bacteria</taxon>
        <taxon>Bacillati</taxon>
        <taxon>Actinomycetota</taxon>
        <taxon>Actinomycetes</taxon>
        <taxon>Pseudonocardiales</taxon>
        <taxon>Pseudonocardiaceae</taxon>
        <taxon>Pseudonocardia</taxon>
    </lineage>
</organism>
<reference evidence="2 3" key="1">
    <citation type="submission" date="2020-08" db="EMBL/GenBank/DDBJ databases">
        <authorList>
            <person name="Mo P."/>
        </authorList>
    </citation>
    <scope>NUCLEOTIDE SEQUENCE [LARGE SCALE GENOMIC DNA]</scope>
    <source>
        <strain evidence="2 3">CGMCC 4.1532</strain>
    </source>
</reference>
<dbReference type="AlphaFoldDB" id="A0A7G7MI17"/>
<protein>
    <submittedName>
        <fullName evidence="2">Uncharacterized protein</fullName>
    </submittedName>
</protein>
<keyword evidence="3" id="KW-1185">Reference proteome</keyword>
<proteinExistence type="predicted"/>
<evidence type="ECO:0000256" key="1">
    <source>
        <dbReference type="SAM" id="MobiDB-lite"/>
    </source>
</evidence>
<accession>A0A7G7MI17</accession>
<feature type="region of interest" description="Disordered" evidence="1">
    <location>
        <begin position="1"/>
        <end position="21"/>
    </location>
</feature>
<dbReference type="RefSeq" id="WP_185719184.1">
    <property type="nucleotide sequence ID" value="NZ_BAAAWI010000001.1"/>
</dbReference>
<dbReference type="KEGG" id="ppel:H6H00_31150"/>
<feature type="compositionally biased region" description="Low complexity" evidence="1">
    <location>
        <begin position="1"/>
        <end position="14"/>
    </location>
</feature>
<evidence type="ECO:0000313" key="3">
    <source>
        <dbReference type="Proteomes" id="UP000515728"/>
    </source>
</evidence>